<reference evidence="4 5" key="1">
    <citation type="submission" date="2019-06" db="EMBL/GenBank/DDBJ databases">
        <title>A chromosomal-level reference genome of Carpinus fangiana (Coryloideae, Betulaceae).</title>
        <authorList>
            <person name="Yang X."/>
            <person name="Wang Z."/>
            <person name="Zhang L."/>
            <person name="Hao G."/>
            <person name="Liu J."/>
            <person name="Yang Y."/>
        </authorList>
    </citation>
    <scope>NUCLEOTIDE SEQUENCE [LARGE SCALE GENOMIC DNA]</scope>
    <source>
        <strain evidence="4">Cfa_2016G</strain>
        <tissue evidence="4">Leaf</tissue>
    </source>
</reference>
<keyword evidence="1" id="KW-0479">Metal-binding</keyword>
<gene>
    <name evidence="4" type="ORF">FH972_024086</name>
</gene>
<dbReference type="PROSITE" id="PS50157">
    <property type="entry name" value="ZINC_FINGER_C2H2_2"/>
    <property type="match status" value="1"/>
</dbReference>
<keyword evidence="1" id="KW-0862">Zinc</keyword>
<dbReference type="GO" id="GO:0006357">
    <property type="term" value="P:regulation of transcription by RNA polymerase II"/>
    <property type="evidence" value="ECO:0007669"/>
    <property type="project" value="TreeGrafter"/>
</dbReference>
<keyword evidence="5" id="KW-1185">Reference proteome</keyword>
<feature type="compositionally biased region" description="Basic and acidic residues" evidence="2">
    <location>
        <begin position="268"/>
        <end position="285"/>
    </location>
</feature>
<evidence type="ECO:0000313" key="4">
    <source>
        <dbReference type="EMBL" id="KAB8356503.1"/>
    </source>
</evidence>
<feature type="compositionally biased region" description="Basic residues" evidence="2">
    <location>
        <begin position="286"/>
        <end position="297"/>
    </location>
</feature>
<evidence type="ECO:0000313" key="5">
    <source>
        <dbReference type="Proteomes" id="UP000327013"/>
    </source>
</evidence>
<organism evidence="4 5">
    <name type="scientific">Carpinus fangiana</name>
    <dbReference type="NCBI Taxonomy" id="176857"/>
    <lineage>
        <taxon>Eukaryota</taxon>
        <taxon>Viridiplantae</taxon>
        <taxon>Streptophyta</taxon>
        <taxon>Embryophyta</taxon>
        <taxon>Tracheophyta</taxon>
        <taxon>Spermatophyta</taxon>
        <taxon>Magnoliopsida</taxon>
        <taxon>eudicotyledons</taxon>
        <taxon>Gunneridae</taxon>
        <taxon>Pentapetalae</taxon>
        <taxon>rosids</taxon>
        <taxon>fabids</taxon>
        <taxon>Fagales</taxon>
        <taxon>Betulaceae</taxon>
        <taxon>Carpinus</taxon>
    </lineage>
</organism>
<dbReference type="GO" id="GO:0005634">
    <property type="term" value="C:nucleus"/>
    <property type="evidence" value="ECO:0007669"/>
    <property type="project" value="TreeGrafter"/>
</dbReference>
<protein>
    <recommendedName>
        <fullName evidence="3">C2H2-type domain-containing protein</fullName>
    </recommendedName>
</protein>
<dbReference type="InterPro" id="IPR013087">
    <property type="entry name" value="Znf_C2H2_type"/>
</dbReference>
<dbReference type="Gene3D" id="3.30.160.60">
    <property type="entry name" value="Classic Zinc Finger"/>
    <property type="match status" value="2"/>
</dbReference>
<dbReference type="SUPFAM" id="SSF57667">
    <property type="entry name" value="beta-beta-alpha zinc fingers"/>
    <property type="match status" value="1"/>
</dbReference>
<evidence type="ECO:0000259" key="3">
    <source>
        <dbReference type="PROSITE" id="PS50157"/>
    </source>
</evidence>
<dbReference type="SMART" id="SM00355">
    <property type="entry name" value="ZnF_C2H2"/>
    <property type="match status" value="3"/>
</dbReference>
<dbReference type="GO" id="GO:0008270">
    <property type="term" value="F:zinc ion binding"/>
    <property type="evidence" value="ECO:0007669"/>
    <property type="project" value="UniProtKB-KW"/>
</dbReference>
<dbReference type="AlphaFoldDB" id="A0A5N6KX00"/>
<dbReference type="InterPro" id="IPR036236">
    <property type="entry name" value="Znf_C2H2_sf"/>
</dbReference>
<keyword evidence="1" id="KW-0863">Zinc-finger</keyword>
<dbReference type="PANTHER" id="PTHR46179">
    <property type="entry name" value="ZINC FINGER PROTEIN"/>
    <property type="match status" value="1"/>
</dbReference>
<dbReference type="EMBL" id="VIBQ01000016">
    <property type="protein sequence ID" value="KAB8356503.1"/>
    <property type="molecule type" value="Genomic_DNA"/>
</dbReference>
<feature type="domain" description="C2H2-type" evidence="3">
    <location>
        <begin position="181"/>
        <end position="211"/>
    </location>
</feature>
<name>A0A5N6KX00_9ROSI</name>
<evidence type="ECO:0000256" key="1">
    <source>
        <dbReference type="PROSITE-ProRule" id="PRU00042"/>
    </source>
</evidence>
<dbReference type="Proteomes" id="UP000327013">
    <property type="component" value="Unassembled WGS sequence"/>
</dbReference>
<accession>A0A5N6KX00</accession>
<dbReference type="PANTHER" id="PTHR46179:SF19">
    <property type="entry name" value="C2H2 FINGER DOMAIN TRANSCRIPTION FACTOR (EUROFUNG)-RELATED"/>
    <property type="match status" value="1"/>
</dbReference>
<feature type="region of interest" description="Disordered" evidence="2">
    <location>
        <begin position="268"/>
        <end position="297"/>
    </location>
</feature>
<sequence length="297" mass="33604">MLTYDSDDSRRSPGLERISFRWSPVQSQHHLQSGAEESFPDCGERYRPSKADFVLLSVLAPNLPEIAEYACQNSLISNDDTITDSRCSTPPPVHAQVDDLEKQLPSVNGQCQVLDQRSPTRGSAQITSPRFPGFSGATHLTPDSATDVCHRLNTTTPQYCADAGKVSEYRTQLTLSPIKEFKCEYEGCTASHFTSRFELNSHRYVHTENRPYFCPLTTCPRSKGGKGFKRENELTRHSLVHSSPGYVCPYCPNKKYPRPDNLLRHVGTHHKEIQKDDPRLKDNLKRGRRSGNGRQRR</sequence>
<proteinExistence type="predicted"/>
<evidence type="ECO:0000256" key="2">
    <source>
        <dbReference type="SAM" id="MobiDB-lite"/>
    </source>
</evidence>
<dbReference type="OrthoDB" id="6077919at2759"/>
<comment type="caution">
    <text evidence="4">The sequence shown here is derived from an EMBL/GenBank/DDBJ whole genome shotgun (WGS) entry which is preliminary data.</text>
</comment>
<dbReference type="InterPro" id="IPR051061">
    <property type="entry name" value="Zinc_finger_trans_reg"/>
</dbReference>